<proteinExistence type="predicted"/>
<dbReference type="GeneID" id="106668815"/>
<accession>A0A8I6TJ01</accession>
<feature type="region of interest" description="Disordered" evidence="1">
    <location>
        <begin position="125"/>
        <end position="147"/>
    </location>
</feature>
<evidence type="ECO:0000256" key="1">
    <source>
        <dbReference type="SAM" id="MobiDB-lite"/>
    </source>
</evidence>
<dbReference type="OrthoDB" id="273070at2759"/>
<feature type="region of interest" description="Disordered" evidence="1">
    <location>
        <begin position="1"/>
        <end position="20"/>
    </location>
</feature>
<dbReference type="PANTHER" id="PTHR13309:SF0">
    <property type="entry name" value="FMR1-INTERACTING PROTEIN NUFIP1"/>
    <property type="match status" value="1"/>
</dbReference>
<reference evidence="3" key="1">
    <citation type="submission" date="2022-01" db="UniProtKB">
        <authorList>
            <consortium name="EnsemblMetazoa"/>
        </authorList>
    </citation>
    <scope>IDENTIFICATION</scope>
</reference>
<dbReference type="InterPro" id="IPR019496">
    <property type="entry name" value="NUFIP1_cons_dom"/>
</dbReference>
<evidence type="ECO:0000313" key="4">
    <source>
        <dbReference type="Proteomes" id="UP000494040"/>
    </source>
</evidence>
<dbReference type="InterPro" id="IPR039136">
    <property type="entry name" value="NUFIP1-like"/>
</dbReference>
<dbReference type="OMA" id="WMFWAML"/>
<keyword evidence="4" id="KW-1185">Reference proteome</keyword>
<feature type="region of interest" description="Disordered" evidence="1">
    <location>
        <begin position="353"/>
        <end position="398"/>
    </location>
</feature>
<feature type="compositionally biased region" description="Acidic residues" evidence="1">
    <location>
        <begin position="300"/>
        <end position="316"/>
    </location>
</feature>
<protein>
    <recommendedName>
        <fullName evidence="2">C2H2-type domain-containing protein</fullName>
    </recommendedName>
</protein>
<feature type="compositionally biased region" description="Basic and acidic residues" evidence="1">
    <location>
        <begin position="367"/>
        <end position="398"/>
    </location>
</feature>
<dbReference type="GO" id="GO:0005634">
    <property type="term" value="C:nucleus"/>
    <property type="evidence" value="ECO:0007669"/>
    <property type="project" value="TreeGrafter"/>
</dbReference>
<dbReference type="Proteomes" id="UP000494040">
    <property type="component" value="Unassembled WGS sequence"/>
</dbReference>
<sequence>MVKLYRGGKQGPGPMRGPMNKPRPLFPPGELPLFGPPPVYFRRPMMPPPAMRHPPPMRPPPPRMMGPPRPGMVGPPPPGMMRRPGPPPPMPLLQAPVLPPRPPFVRGGRGGPKPLLMKPMRKMMDDRRMKQVKRHNKKNKMRKANRPGTGSGEFYCETCDICLETREELEEHTGEHVVCGKDGCTFSAIPPIIRQHVRLQHATGLYEKIAKVSNPEEVSKWIADRKNNYPTSEKIAQKEEEKAEMIERGEVLNDGVRFNQLPLKRKTPSKRNSQWKKRVNIIHNYSEEFVVIDGLPSDESASEESGESDSDLEEDNDIGKFSDDEWIDDLSQKENENKEVCGVLGLLTAYNSDSEEEEMKVSSDIQNDNKKESSEKSENENLADPENKSSLEEEPPEETKILREELDVPNILVKTNLVTNEDTKEKPVHEKRKRVQSGKRKLISKVPPKYKPSTLLQKLLSKEIKKERNYILQCVRYIIQNNYFKPESNKLQDNNLIDAESGN</sequence>
<dbReference type="AlphaFoldDB" id="A0A8I6TJ01"/>
<name>A0A8I6TJ01_CIMLE</name>
<dbReference type="InterPro" id="IPR013087">
    <property type="entry name" value="Znf_C2H2_type"/>
</dbReference>
<evidence type="ECO:0000259" key="2">
    <source>
        <dbReference type="PROSITE" id="PS00028"/>
    </source>
</evidence>
<dbReference type="Pfam" id="PF10453">
    <property type="entry name" value="NUFIP1"/>
    <property type="match status" value="1"/>
</dbReference>
<dbReference type="PROSITE" id="PS00028">
    <property type="entry name" value="ZINC_FINGER_C2H2_1"/>
    <property type="match status" value="1"/>
</dbReference>
<dbReference type="RefSeq" id="XP_014253430.1">
    <property type="nucleotide sequence ID" value="XM_014397944.2"/>
</dbReference>
<feature type="compositionally biased region" description="Basic residues" evidence="1">
    <location>
        <begin position="130"/>
        <end position="145"/>
    </location>
</feature>
<dbReference type="GO" id="GO:0003723">
    <property type="term" value="F:RNA binding"/>
    <property type="evidence" value="ECO:0007669"/>
    <property type="project" value="InterPro"/>
</dbReference>
<feature type="domain" description="C2H2-type" evidence="2">
    <location>
        <begin position="156"/>
        <end position="176"/>
    </location>
</feature>
<dbReference type="KEGG" id="clec:106668815"/>
<dbReference type="CTD" id="40043"/>
<dbReference type="EnsemblMetazoa" id="XM_014397944.2">
    <property type="protein sequence ID" value="XP_014253430.1"/>
    <property type="gene ID" value="LOC106668815"/>
</dbReference>
<evidence type="ECO:0000313" key="3">
    <source>
        <dbReference type="EnsemblMetazoa" id="XP_014253430.1"/>
    </source>
</evidence>
<feature type="region of interest" description="Disordered" evidence="1">
    <location>
        <begin position="297"/>
        <end position="322"/>
    </location>
</feature>
<dbReference type="PANTHER" id="PTHR13309">
    <property type="entry name" value="NUCLEAR FRAGILE X MENTAL RETARDATION PROTEIN INTERACTING PROTEIN 1"/>
    <property type="match status" value="1"/>
</dbReference>
<organism evidence="3 4">
    <name type="scientific">Cimex lectularius</name>
    <name type="common">Bed bug</name>
    <name type="synonym">Acanthia lectularia</name>
    <dbReference type="NCBI Taxonomy" id="79782"/>
    <lineage>
        <taxon>Eukaryota</taxon>
        <taxon>Metazoa</taxon>
        <taxon>Ecdysozoa</taxon>
        <taxon>Arthropoda</taxon>
        <taxon>Hexapoda</taxon>
        <taxon>Insecta</taxon>
        <taxon>Pterygota</taxon>
        <taxon>Neoptera</taxon>
        <taxon>Paraneoptera</taxon>
        <taxon>Hemiptera</taxon>
        <taxon>Heteroptera</taxon>
        <taxon>Panheteroptera</taxon>
        <taxon>Cimicomorpha</taxon>
        <taxon>Cimicidae</taxon>
        <taxon>Cimex</taxon>
    </lineage>
</organism>
<dbReference type="GO" id="GO:0000492">
    <property type="term" value="P:box C/D snoRNP assembly"/>
    <property type="evidence" value="ECO:0007669"/>
    <property type="project" value="TreeGrafter"/>
</dbReference>